<dbReference type="InterPro" id="IPR026673">
    <property type="entry name" value="SPEC3/Stum"/>
</dbReference>
<keyword evidence="4 6" id="KW-0472">Membrane</keyword>
<evidence type="ECO:0000256" key="4">
    <source>
        <dbReference type="ARBA" id="ARBA00023136"/>
    </source>
</evidence>
<evidence type="ECO:0000256" key="6">
    <source>
        <dbReference type="SAM" id="Phobius"/>
    </source>
</evidence>
<feature type="transmembrane region" description="Helical" evidence="6">
    <location>
        <begin position="135"/>
        <end position="161"/>
    </location>
</feature>
<keyword evidence="3 6" id="KW-1133">Transmembrane helix</keyword>
<accession>A0ABM1TDK6</accession>
<sequence>MSSESDHRSQTTEQFIKEAPEMLEKKRHGEDVDEERSNCKEKVTDETESDREPINANGNTRNEEQRIPTIESNIDKGIVNQAHIANNYNPVKISDEHFKAMVDYYGGKPFIKYEISVREKHGVFRKAVPLMPVSLSLLLCILNVLTPGIGTLLAGCTIVCGCRTEYSSRVKAIFLNILAAILQLILAPIVIGWVWSIMWGITFVNISVTKELQEPIVAAPV</sequence>
<evidence type="ECO:0000256" key="1">
    <source>
        <dbReference type="ARBA" id="ARBA00004141"/>
    </source>
</evidence>
<evidence type="ECO:0000313" key="7">
    <source>
        <dbReference type="Proteomes" id="UP000694941"/>
    </source>
</evidence>
<feature type="compositionally biased region" description="Basic and acidic residues" evidence="5">
    <location>
        <begin position="1"/>
        <end position="53"/>
    </location>
</feature>
<proteinExistence type="predicted"/>
<keyword evidence="2 6" id="KW-0812">Transmembrane</keyword>
<gene>
    <name evidence="8" type="primary">LOC111088358</name>
</gene>
<keyword evidence="7" id="KW-1185">Reference proteome</keyword>
<dbReference type="RefSeq" id="XP_022253962.1">
    <property type="nucleotide sequence ID" value="XM_022398254.1"/>
</dbReference>
<name>A0ABM1TDK6_LIMPO</name>
<evidence type="ECO:0000256" key="3">
    <source>
        <dbReference type="ARBA" id="ARBA00022989"/>
    </source>
</evidence>
<organism evidence="7 8">
    <name type="scientific">Limulus polyphemus</name>
    <name type="common">Atlantic horseshoe crab</name>
    <dbReference type="NCBI Taxonomy" id="6850"/>
    <lineage>
        <taxon>Eukaryota</taxon>
        <taxon>Metazoa</taxon>
        <taxon>Ecdysozoa</taxon>
        <taxon>Arthropoda</taxon>
        <taxon>Chelicerata</taxon>
        <taxon>Merostomata</taxon>
        <taxon>Xiphosura</taxon>
        <taxon>Limulidae</taxon>
        <taxon>Limulus</taxon>
    </lineage>
</organism>
<evidence type="ECO:0000256" key="5">
    <source>
        <dbReference type="SAM" id="MobiDB-lite"/>
    </source>
</evidence>
<evidence type="ECO:0000313" key="8">
    <source>
        <dbReference type="RefSeq" id="XP_022253962.1"/>
    </source>
</evidence>
<feature type="region of interest" description="Disordered" evidence="5">
    <location>
        <begin position="1"/>
        <end position="68"/>
    </location>
</feature>
<protein>
    <submittedName>
        <fullName evidence="8">Uncharacterized protein LOC111088358</fullName>
    </submittedName>
</protein>
<dbReference type="Proteomes" id="UP000694941">
    <property type="component" value="Unplaced"/>
</dbReference>
<feature type="transmembrane region" description="Helical" evidence="6">
    <location>
        <begin position="173"/>
        <end position="195"/>
    </location>
</feature>
<reference evidence="8" key="1">
    <citation type="submission" date="2025-08" db="UniProtKB">
        <authorList>
            <consortium name="RefSeq"/>
        </authorList>
    </citation>
    <scope>IDENTIFICATION</scope>
    <source>
        <tissue evidence="8">Muscle</tissue>
    </source>
</reference>
<dbReference type="GeneID" id="111088358"/>
<dbReference type="Pfam" id="PF15795">
    <property type="entry name" value="Spec3"/>
    <property type="match status" value="1"/>
</dbReference>
<dbReference type="PANTHER" id="PTHR21676:SF1">
    <property type="entry name" value="PROTEIN STUM HOMOLOG"/>
    <property type="match status" value="1"/>
</dbReference>
<dbReference type="PANTHER" id="PTHR21676">
    <property type="entry name" value="PROTEIN STUM"/>
    <property type="match status" value="1"/>
</dbReference>
<comment type="subcellular location">
    <subcellularLocation>
        <location evidence="1">Membrane</location>
        <topology evidence="1">Multi-pass membrane protein</topology>
    </subcellularLocation>
</comment>
<evidence type="ECO:0000256" key="2">
    <source>
        <dbReference type="ARBA" id="ARBA00022692"/>
    </source>
</evidence>